<evidence type="ECO:0000256" key="2">
    <source>
        <dbReference type="SAM" id="Phobius"/>
    </source>
</evidence>
<evidence type="ECO:0000313" key="5">
    <source>
        <dbReference type="Proteomes" id="UP000887568"/>
    </source>
</evidence>
<dbReference type="EnsemblMetazoa" id="XM_038218099.1">
    <property type="protein sequence ID" value="XP_038074027.1"/>
    <property type="gene ID" value="LOC119742075"/>
</dbReference>
<dbReference type="Proteomes" id="UP000887568">
    <property type="component" value="Unplaced"/>
</dbReference>
<feature type="signal peptide" evidence="3">
    <location>
        <begin position="1"/>
        <end position="19"/>
    </location>
</feature>
<proteinExistence type="predicted"/>
<protein>
    <submittedName>
        <fullName evidence="4">Uncharacterized protein</fullName>
    </submittedName>
</protein>
<keyword evidence="2" id="KW-1133">Transmembrane helix</keyword>
<dbReference type="AlphaFoldDB" id="A0A914BF20"/>
<feature type="chain" id="PRO_5037271914" evidence="3">
    <location>
        <begin position="20"/>
        <end position="185"/>
    </location>
</feature>
<feature type="compositionally biased region" description="Low complexity" evidence="1">
    <location>
        <begin position="79"/>
        <end position="94"/>
    </location>
</feature>
<feature type="transmembrane region" description="Helical" evidence="2">
    <location>
        <begin position="160"/>
        <end position="181"/>
    </location>
</feature>
<accession>A0A914BF20</accession>
<dbReference type="RefSeq" id="XP_038074027.1">
    <property type="nucleotide sequence ID" value="XM_038218099.1"/>
</dbReference>
<keyword evidence="5" id="KW-1185">Reference proteome</keyword>
<keyword evidence="2" id="KW-0472">Membrane</keyword>
<dbReference type="GeneID" id="119742075"/>
<dbReference type="OMA" id="GCMAFLE"/>
<sequence length="185" mass="18055">MKWLFVVAVIVGCLARLDASRIVRRADSSGEGNTGGTALTGFFAANDGSNGVDGALEAAGETIGVVGGASRNNDGGGDTPDSPDSPDNSPNAAAAGGGGNEVGDTPDGIDDIDSPDQAGGFGRPIVVNNGGQATVVDDRGEQSTDPEQMVGASSNVGTTAGIVVGVVALVGVAAGVAVYVIKKRN</sequence>
<name>A0A914BF20_PATMI</name>
<keyword evidence="2" id="KW-0812">Transmembrane</keyword>
<keyword evidence="3" id="KW-0732">Signal</keyword>
<organism evidence="4 5">
    <name type="scientific">Patiria miniata</name>
    <name type="common">Bat star</name>
    <name type="synonym">Asterina miniata</name>
    <dbReference type="NCBI Taxonomy" id="46514"/>
    <lineage>
        <taxon>Eukaryota</taxon>
        <taxon>Metazoa</taxon>
        <taxon>Echinodermata</taxon>
        <taxon>Eleutherozoa</taxon>
        <taxon>Asterozoa</taxon>
        <taxon>Asteroidea</taxon>
        <taxon>Valvatacea</taxon>
        <taxon>Valvatida</taxon>
        <taxon>Asterinidae</taxon>
        <taxon>Patiria</taxon>
    </lineage>
</organism>
<evidence type="ECO:0000256" key="1">
    <source>
        <dbReference type="SAM" id="MobiDB-lite"/>
    </source>
</evidence>
<dbReference type="OrthoDB" id="10619547at2759"/>
<feature type="region of interest" description="Disordered" evidence="1">
    <location>
        <begin position="66"/>
        <end position="129"/>
    </location>
</feature>
<reference evidence="4" key="1">
    <citation type="submission" date="2022-11" db="UniProtKB">
        <authorList>
            <consortium name="EnsemblMetazoa"/>
        </authorList>
    </citation>
    <scope>IDENTIFICATION</scope>
</reference>
<evidence type="ECO:0000313" key="4">
    <source>
        <dbReference type="EnsemblMetazoa" id="XP_038074027.1"/>
    </source>
</evidence>
<evidence type="ECO:0000256" key="3">
    <source>
        <dbReference type="SAM" id="SignalP"/>
    </source>
</evidence>